<sequence length="391" mass="41798">MKAVVLAAGEGSRLRPLTNRRPKPMLPVGNKPLLESVIESIAAAGVDEIVLVVGYHRERIQTYFGDGRRWNVDITYAVQEKQLGTGHALLQAEPYIGSDFIAMNGDRYIEPSAVETLIDDHRQTGAAGLATTRVETPSRFGVIERDKQTVTDIIEKPIPGTTTSEQINAGVYVFGPDIFAAIRQTESRGELALTRTLRNYVEDHPLRAIPYDGLWGDVSHPWDLLWLNGYVLDKQDSITEADTARTAHVASSAVVHDDVMMGEDVTVRAGAVVCRGTSLGENATVCANAVVEDAVVFPDATIEPGAVVRDCIVGANATIGPNTTVEGGVTDVTLDETVHHDVTFGGLIGDNARIGGNVTVLPGAIVGDGVTVESGTTVRERIEDGAVVRRG</sequence>
<reference evidence="17" key="1">
    <citation type="submission" date="2016-11" db="EMBL/GenBank/DDBJ databases">
        <authorList>
            <person name="Varghese N."/>
            <person name="Submissions S."/>
        </authorList>
    </citation>
    <scope>NUCLEOTIDE SEQUENCE [LARGE SCALE GENOMIC DNA]</scope>
    <source>
        <strain evidence="17">DX253</strain>
    </source>
</reference>
<dbReference type="Gene3D" id="2.160.10.10">
    <property type="entry name" value="Hexapeptide repeat proteins"/>
    <property type="match status" value="2"/>
</dbReference>
<dbReference type="SUPFAM" id="SSF51161">
    <property type="entry name" value="Trimeric LpxA-like enzymes"/>
    <property type="match status" value="1"/>
</dbReference>
<comment type="catalytic activity">
    <reaction evidence="12">
        <text>alpha-D-glucosamine 1-phosphate + acetyl-CoA = N-acetyl-alpha-D-glucosamine 1-phosphate + CoA + H(+)</text>
        <dbReference type="Rhea" id="RHEA:13725"/>
        <dbReference type="ChEBI" id="CHEBI:15378"/>
        <dbReference type="ChEBI" id="CHEBI:57287"/>
        <dbReference type="ChEBI" id="CHEBI:57288"/>
        <dbReference type="ChEBI" id="CHEBI:57776"/>
        <dbReference type="ChEBI" id="CHEBI:58516"/>
        <dbReference type="EC" id="2.3.1.157"/>
    </reaction>
</comment>
<dbReference type="Gene3D" id="3.90.550.10">
    <property type="entry name" value="Spore Coat Polysaccharide Biosynthesis Protein SpsA, Chain A"/>
    <property type="match status" value="1"/>
</dbReference>
<evidence type="ECO:0000313" key="17">
    <source>
        <dbReference type="Proteomes" id="UP000184203"/>
    </source>
</evidence>
<dbReference type="GO" id="GO:0019134">
    <property type="term" value="F:glucosamine-1-phosphate N-acetyltransferase activity"/>
    <property type="evidence" value="ECO:0007669"/>
    <property type="project" value="UniProtKB-EC"/>
</dbReference>
<dbReference type="Pfam" id="PF25087">
    <property type="entry name" value="GMPPB_C"/>
    <property type="match status" value="1"/>
</dbReference>
<protein>
    <recommendedName>
        <fullName evidence="7">Bifunctional protein GlmU</fullName>
        <ecNumber evidence="5">2.3.1.157</ecNumber>
        <ecNumber evidence="6">2.7.7.23</ecNumber>
    </recommendedName>
</protein>
<feature type="domain" description="Nucleotidyl transferase" evidence="14">
    <location>
        <begin position="2"/>
        <end position="225"/>
    </location>
</feature>
<feature type="domain" description="Mannose-1-phosphate guanyltransferase C-terminal" evidence="15">
    <location>
        <begin position="256"/>
        <end position="328"/>
    </location>
</feature>
<dbReference type="EC" id="2.7.7.23" evidence="6"/>
<dbReference type="InterPro" id="IPR018357">
    <property type="entry name" value="Hexapep_transf_CS"/>
</dbReference>
<proteinExistence type="inferred from homology"/>
<dbReference type="InterPro" id="IPR001451">
    <property type="entry name" value="Hexapep"/>
</dbReference>
<comment type="similarity">
    <text evidence="4">In the N-terminal section; belongs to the N-acetylglucosamine-1-phosphate uridyltransferase family.</text>
</comment>
<name>A0A1M6XTE5_HALPU</name>
<evidence type="ECO:0000256" key="1">
    <source>
        <dbReference type="ARBA" id="ARBA00005166"/>
    </source>
</evidence>
<gene>
    <name evidence="16" type="ORF">SAMN05444342_2996</name>
</gene>
<dbReference type="EMBL" id="FRAN01000004">
    <property type="protein sequence ID" value="SHL09257.1"/>
    <property type="molecule type" value="Genomic_DNA"/>
</dbReference>
<dbReference type="InterPro" id="IPR011004">
    <property type="entry name" value="Trimer_LpxA-like_sf"/>
</dbReference>
<dbReference type="PANTHER" id="PTHR43584">
    <property type="entry name" value="NUCLEOTIDYL TRANSFERASE"/>
    <property type="match status" value="1"/>
</dbReference>
<evidence type="ECO:0000256" key="6">
    <source>
        <dbReference type="ARBA" id="ARBA00012457"/>
    </source>
</evidence>
<keyword evidence="9" id="KW-0548">Nucleotidyltransferase</keyword>
<dbReference type="SUPFAM" id="SSF53448">
    <property type="entry name" value="Nucleotide-diphospho-sugar transferases"/>
    <property type="match status" value="1"/>
</dbReference>
<evidence type="ECO:0000259" key="14">
    <source>
        <dbReference type="Pfam" id="PF00483"/>
    </source>
</evidence>
<evidence type="ECO:0000259" key="15">
    <source>
        <dbReference type="Pfam" id="PF25087"/>
    </source>
</evidence>
<comment type="pathway">
    <text evidence="1">Nucleotide-sugar biosynthesis; UDP-N-acetyl-alpha-D-glucosamine biosynthesis; N-acetyl-alpha-D-glucosamine 1-phosphate from alpha-D-glucosamine 6-phosphate (route II): step 2/2.</text>
</comment>
<comment type="similarity">
    <text evidence="3">In the C-terminal section; belongs to the transferase hexapeptide repeat family.</text>
</comment>
<evidence type="ECO:0000256" key="10">
    <source>
        <dbReference type="ARBA" id="ARBA00023268"/>
    </source>
</evidence>
<dbReference type="Pfam" id="PF00483">
    <property type="entry name" value="NTP_transferase"/>
    <property type="match status" value="1"/>
</dbReference>
<evidence type="ECO:0000313" key="16">
    <source>
        <dbReference type="EMBL" id="SHL09257.1"/>
    </source>
</evidence>
<evidence type="ECO:0000256" key="9">
    <source>
        <dbReference type="ARBA" id="ARBA00022695"/>
    </source>
</evidence>
<dbReference type="InterPro" id="IPR029044">
    <property type="entry name" value="Nucleotide-diphossugar_trans"/>
</dbReference>
<dbReference type="InterPro" id="IPR050065">
    <property type="entry name" value="GlmU-like"/>
</dbReference>
<keyword evidence="17" id="KW-1185">Reference proteome</keyword>
<evidence type="ECO:0000256" key="11">
    <source>
        <dbReference type="ARBA" id="ARBA00023315"/>
    </source>
</evidence>
<evidence type="ECO:0000256" key="12">
    <source>
        <dbReference type="ARBA" id="ARBA00048247"/>
    </source>
</evidence>
<evidence type="ECO:0000256" key="4">
    <source>
        <dbReference type="ARBA" id="ARBA00007947"/>
    </source>
</evidence>
<dbReference type="PANTHER" id="PTHR43584:SF8">
    <property type="entry name" value="N-ACETYLMURAMATE ALPHA-1-PHOSPHATE URIDYLYLTRANSFERASE"/>
    <property type="match status" value="1"/>
</dbReference>
<evidence type="ECO:0000256" key="7">
    <source>
        <dbReference type="ARBA" id="ARBA00013414"/>
    </source>
</evidence>
<dbReference type="InterPro" id="IPR056729">
    <property type="entry name" value="GMPPB_C"/>
</dbReference>
<evidence type="ECO:0000256" key="5">
    <source>
        <dbReference type="ARBA" id="ARBA00012225"/>
    </source>
</evidence>
<dbReference type="EC" id="2.3.1.157" evidence="5"/>
<evidence type="ECO:0000256" key="2">
    <source>
        <dbReference type="ARBA" id="ARBA00005208"/>
    </source>
</evidence>
<dbReference type="OrthoDB" id="15372at2157"/>
<dbReference type="CDD" id="cd04181">
    <property type="entry name" value="NTP_transferase"/>
    <property type="match status" value="1"/>
</dbReference>
<keyword evidence="11" id="KW-0012">Acyltransferase</keyword>
<evidence type="ECO:0000256" key="3">
    <source>
        <dbReference type="ARBA" id="ARBA00007707"/>
    </source>
</evidence>
<evidence type="ECO:0000256" key="13">
    <source>
        <dbReference type="ARBA" id="ARBA00048493"/>
    </source>
</evidence>
<dbReference type="Pfam" id="PF00132">
    <property type="entry name" value="Hexapep"/>
    <property type="match status" value="1"/>
</dbReference>
<dbReference type="PROSITE" id="PS00101">
    <property type="entry name" value="HEXAPEP_TRANSFERASES"/>
    <property type="match status" value="1"/>
</dbReference>
<comment type="pathway">
    <text evidence="2">Nucleotide-sugar biosynthesis; UDP-N-acetyl-alpha-D-glucosamine biosynthesis; UDP-N-acetyl-alpha-D-glucosamine from N-acetyl-alpha-D-glucosamine 1-phosphate: step 1/1.</text>
</comment>
<evidence type="ECO:0000256" key="8">
    <source>
        <dbReference type="ARBA" id="ARBA00022679"/>
    </source>
</evidence>
<keyword evidence="10" id="KW-0511">Multifunctional enzyme</keyword>
<keyword evidence="8 16" id="KW-0808">Transferase</keyword>
<dbReference type="RefSeq" id="WP_073096668.1">
    <property type="nucleotide sequence ID" value="NZ_AEMG01000015.1"/>
</dbReference>
<comment type="catalytic activity">
    <reaction evidence="13">
        <text>N-acetyl-alpha-D-glucosamine 1-phosphate + UTP + H(+) = UDP-N-acetyl-alpha-D-glucosamine + diphosphate</text>
        <dbReference type="Rhea" id="RHEA:13509"/>
        <dbReference type="ChEBI" id="CHEBI:15378"/>
        <dbReference type="ChEBI" id="CHEBI:33019"/>
        <dbReference type="ChEBI" id="CHEBI:46398"/>
        <dbReference type="ChEBI" id="CHEBI:57705"/>
        <dbReference type="ChEBI" id="CHEBI:57776"/>
        <dbReference type="EC" id="2.7.7.23"/>
    </reaction>
</comment>
<dbReference type="Proteomes" id="UP000184203">
    <property type="component" value="Unassembled WGS sequence"/>
</dbReference>
<organism evidence="16 17">
    <name type="scientific">Haladaptatus paucihalophilus DX253</name>
    <dbReference type="NCBI Taxonomy" id="797209"/>
    <lineage>
        <taxon>Archaea</taxon>
        <taxon>Methanobacteriati</taxon>
        <taxon>Methanobacteriota</taxon>
        <taxon>Stenosarchaea group</taxon>
        <taxon>Halobacteria</taxon>
        <taxon>Halobacteriales</taxon>
        <taxon>Haladaptataceae</taxon>
        <taxon>Haladaptatus</taxon>
    </lineage>
</organism>
<dbReference type="InterPro" id="IPR005835">
    <property type="entry name" value="NTP_transferase_dom"/>
</dbReference>
<dbReference type="GO" id="GO:0003977">
    <property type="term" value="F:UDP-N-acetylglucosamine diphosphorylase activity"/>
    <property type="evidence" value="ECO:0007669"/>
    <property type="project" value="UniProtKB-EC"/>
</dbReference>
<accession>A0A1M6XTE5</accession>
<dbReference type="AlphaFoldDB" id="A0A1M6XTE5"/>